<dbReference type="PANTHER" id="PTHR14189">
    <property type="entry name" value="PROTEIN PHOSPHATASE METHYLESTERASE-1 RELATED"/>
    <property type="match status" value="1"/>
</dbReference>
<dbReference type="PIRSF" id="PIRSF022950">
    <property type="entry name" value="PPase_methylesterase_euk"/>
    <property type="match status" value="1"/>
</dbReference>
<evidence type="ECO:0000256" key="6">
    <source>
        <dbReference type="PIRSR" id="PIRSR022950-1"/>
    </source>
</evidence>
<sequence>MSSFERKLLMKSLGSSLPPMPPPGGSSASKKRKGPPGRRKDYSLLQWSDYFTSSQDVKVDDDNIFRIYERGSEGPLVFLIHGGGFSGLTWAVLCATLTKLVKCRTVAMDVRGHGNTKTTDEDDLSADRLASDIGNIISTLYKDTEVPPTILVGHSMGGAISVHSAIKNLVPSLVGMIVIDVVEGTALEALHSMQSFLKGRPSHFKSIEYAIEWVNRTGQIRNLESARVSMIGQLREMEEHEVPQSIKEREIPDAANTIAEEDEEDGETSSESNAKAISKEKPNQYYTWRIDLSKTESFWKGWFQGMSSLFLSVPVPKMLLLAGVDRLDKDLAVGQMQGKFQMQIIGNCGHTMHEDQPQKVAEAIATFLLRHKMAESLSGFERPFPCC</sequence>
<evidence type="ECO:0000313" key="10">
    <source>
        <dbReference type="Proteomes" id="UP001152320"/>
    </source>
</evidence>
<keyword evidence="2 5" id="KW-0719">Serine esterase</keyword>
<dbReference type="InterPro" id="IPR029058">
    <property type="entry name" value="AB_hydrolase_fold"/>
</dbReference>
<comment type="similarity">
    <text evidence="1 5">Belongs to the AB hydrolase superfamily.</text>
</comment>
<evidence type="ECO:0000313" key="9">
    <source>
        <dbReference type="EMBL" id="KAJ8028225.1"/>
    </source>
</evidence>
<evidence type="ECO:0000256" key="1">
    <source>
        <dbReference type="ARBA" id="ARBA00008645"/>
    </source>
</evidence>
<dbReference type="Pfam" id="PF12697">
    <property type="entry name" value="Abhydrolase_6"/>
    <property type="match status" value="1"/>
</dbReference>
<dbReference type="AlphaFoldDB" id="A0A9Q1BKB2"/>
<comment type="catalytic activity">
    <reaction evidence="4">
        <text>[phosphatase 2A protein]-C-terminal L-leucine methyl ester + H2O = [phosphatase 2A protein]-C-terminal L-leucine + methanol + H(+)</text>
        <dbReference type="Rhea" id="RHEA:48548"/>
        <dbReference type="Rhea" id="RHEA-COMP:12134"/>
        <dbReference type="Rhea" id="RHEA-COMP:12135"/>
        <dbReference type="ChEBI" id="CHEBI:15377"/>
        <dbReference type="ChEBI" id="CHEBI:15378"/>
        <dbReference type="ChEBI" id="CHEBI:17790"/>
        <dbReference type="ChEBI" id="CHEBI:90516"/>
        <dbReference type="ChEBI" id="CHEBI:90517"/>
        <dbReference type="EC" id="3.1.1.89"/>
    </reaction>
</comment>
<name>A0A9Q1BKB2_HOLLE</name>
<accession>A0A9Q1BKB2</accession>
<dbReference type="Proteomes" id="UP001152320">
    <property type="component" value="Chromosome 15"/>
</dbReference>
<feature type="active site" evidence="6">
    <location>
        <position position="180"/>
    </location>
</feature>
<evidence type="ECO:0000256" key="2">
    <source>
        <dbReference type="ARBA" id="ARBA00022487"/>
    </source>
</evidence>
<keyword evidence="3 5" id="KW-0378">Hydrolase</keyword>
<feature type="active site" evidence="6">
    <location>
        <position position="155"/>
    </location>
</feature>
<dbReference type="PANTHER" id="PTHR14189:SF0">
    <property type="entry name" value="PROTEIN PHOSPHATASE METHYLESTERASE 1"/>
    <property type="match status" value="1"/>
</dbReference>
<dbReference type="SUPFAM" id="SSF53474">
    <property type="entry name" value="alpha/beta-Hydrolases"/>
    <property type="match status" value="1"/>
</dbReference>
<feature type="domain" description="AB hydrolase-1" evidence="8">
    <location>
        <begin position="77"/>
        <end position="363"/>
    </location>
</feature>
<comment type="function">
    <text evidence="5">Demethylates proteins that have been reversibly carboxymethylated.</text>
</comment>
<organism evidence="9 10">
    <name type="scientific">Holothuria leucospilota</name>
    <name type="common">Black long sea cucumber</name>
    <name type="synonym">Mertensiothuria leucospilota</name>
    <dbReference type="NCBI Taxonomy" id="206669"/>
    <lineage>
        <taxon>Eukaryota</taxon>
        <taxon>Metazoa</taxon>
        <taxon>Echinodermata</taxon>
        <taxon>Eleutherozoa</taxon>
        <taxon>Echinozoa</taxon>
        <taxon>Holothuroidea</taxon>
        <taxon>Aspidochirotacea</taxon>
        <taxon>Aspidochirotida</taxon>
        <taxon>Holothuriidae</taxon>
        <taxon>Holothuria</taxon>
    </lineage>
</organism>
<reference evidence="9" key="1">
    <citation type="submission" date="2021-10" db="EMBL/GenBank/DDBJ databases">
        <title>Tropical sea cucumber genome reveals ecological adaptation and Cuvierian tubules defense mechanism.</title>
        <authorList>
            <person name="Chen T."/>
        </authorList>
    </citation>
    <scope>NUCLEOTIDE SEQUENCE</scope>
    <source>
        <strain evidence="9">Nanhai2018</strain>
        <tissue evidence="9">Muscle</tissue>
    </source>
</reference>
<keyword evidence="10" id="KW-1185">Reference proteome</keyword>
<dbReference type="InterPro" id="IPR000073">
    <property type="entry name" value="AB_hydrolase_1"/>
</dbReference>
<feature type="active site" evidence="6">
    <location>
        <position position="350"/>
    </location>
</feature>
<evidence type="ECO:0000256" key="5">
    <source>
        <dbReference type="PIRNR" id="PIRNR022950"/>
    </source>
</evidence>
<gene>
    <name evidence="9" type="ORF">HOLleu_30406</name>
</gene>
<comment type="caution">
    <text evidence="9">The sequence shown here is derived from an EMBL/GenBank/DDBJ whole genome shotgun (WGS) entry which is preliminary data.</text>
</comment>
<proteinExistence type="inferred from homology"/>
<evidence type="ECO:0000256" key="3">
    <source>
        <dbReference type="ARBA" id="ARBA00022801"/>
    </source>
</evidence>
<evidence type="ECO:0000256" key="7">
    <source>
        <dbReference type="SAM" id="MobiDB-lite"/>
    </source>
</evidence>
<protein>
    <recommendedName>
        <fullName evidence="5">Protein phosphatase methylesterase 1</fullName>
        <shortName evidence="5">PME-1</shortName>
        <ecNumber evidence="5">3.1.1.-</ecNumber>
    </recommendedName>
</protein>
<dbReference type="GO" id="GO:0051723">
    <property type="term" value="F:protein methylesterase activity"/>
    <property type="evidence" value="ECO:0007669"/>
    <property type="project" value="UniProtKB-EC"/>
</dbReference>
<evidence type="ECO:0000256" key="4">
    <source>
        <dbReference type="ARBA" id="ARBA00049203"/>
    </source>
</evidence>
<evidence type="ECO:0000259" key="8">
    <source>
        <dbReference type="Pfam" id="PF12697"/>
    </source>
</evidence>
<dbReference type="InterPro" id="IPR016812">
    <property type="entry name" value="PPase_methylesterase_euk"/>
</dbReference>
<dbReference type="EC" id="3.1.1.-" evidence="5"/>
<dbReference type="Gene3D" id="3.40.50.1820">
    <property type="entry name" value="alpha/beta hydrolase"/>
    <property type="match status" value="1"/>
</dbReference>
<dbReference type="OrthoDB" id="194865at2759"/>
<feature type="region of interest" description="Disordered" evidence="7">
    <location>
        <begin position="1"/>
        <end position="38"/>
    </location>
</feature>
<dbReference type="EMBL" id="JAIZAY010000015">
    <property type="protein sequence ID" value="KAJ8028225.1"/>
    <property type="molecule type" value="Genomic_DNA"/>
</dbReference>